<reference evidence="2 3" key="1">
    <citation type="submission" date="2020-06" db="EMBL/GenBank/DDBJ databases">
        <title>Genomic analysis of Salicibibacter sp. NKC21-4.</title>
        <authorList>
            <person name="Oh Y.J."/>
        </authorList>
    </citation>
    <scope>NUCLEOTIDE SEQUENCE [LARGE SCALE GENOMIC DNA]</scope>
    <source>
        <strain evidence="2 3">NKC21-4</strain>
    </source>
</reference>
<feature type="transmembrane region" description="Helical" evidence="1">
    <location>
        <begin position="216"/>
        <end position="233"/>
    </location>
</feature>
<protein>
    <submittedName>
        <fullName evidence="2">DUF5058 family protein</fullName>
    </submittedName>
</protein>
<feature type="transmembrane region" description="Helical" evidence="1">
    <location>
        <begin position="120"/>
        <end position="139"/>
    </location>
</feature>
<dbReference type="Proteomes" id="UP000595349">
    <property type="component" value="Chromosome"/>
</dbReference>
<keyword evidence="1" id="KW-0472">Membrane</keyword>
<dbReference type="InterPro" id="IPR032479">
    <property type="entry name" value="DUF5058"/>
</dbReference>
<feature type="transmembrane region" description="Helical" evidence="1">
    <location>
        <begin position="183"/>
        <end position="204"/>
    </location>
</feature>
<feature type="transmembrane region" description="Helical" evidence="1">
    <location>
        <begin position="12"/>
        <end position="35"/>
    </location>
</feature>
<dbReference type="AlphaFoldDB" id="A0A7T6Z9K0"/>
<evidence type="ECO:0000256" key="1">
    <source>
        <dbReference type="SAM" id="Phobius"/>
    </source>
</evidence>
<evidence type="ECO:0000313" key="3">
    <source>
        <dbReference type="Proteomes" id="UP000595349"/>
    </source>
</evidence>
<evidence type="ECO:0000313" key="2">
    <source>
        <dbReference type="EMBL" id="QQK79357.1"/>
    </source>
</evidence>
<gene>
    <name evidence="2" type="ORF">HUG20_05280</name>
</gene>
<feature type="transmembrane region" description="Helical" evidence="1">
    <location>
        <begin position="56"/>
        <end position="78"/>
    </location>
</feature>
<dbReference type="RefSeq" id="WP_200088864.1">
    <property type="nucleotide sequence ID" value="NZ_CP054706.1"/>
</dbReference>
<sequence>MGDVIEVANSAPFWIFAFIIIGIVIFQAIIFLRIAKKSAPDVGMTQRDERIAMRTGLITAIGPSVAVAIVIISLITILGSPITLMRIGIIGSAATESGAAQVGANAFGTELGGDDFPIEALATVVWTMFLGGMGWLIVVALFTKQLGKTQKKIEKNNPKIMSSVTLAAMLGAFGFLVSDEMIISINHTIAGIVAVGSMIGFMIIADKLDIAWIKEWSLGFSMVIGMTVAHLTTMF</sequence>
<keyword evidence="1" id="KW-0812">Transmembrane</keyword>
<proteinExistence type="predicted"/>
<dbReference type="EMBL" id="CP054706">
    <property type="protein sequence ID" value="QQK79357.1"/>
    <property type="molecule type" value="Genomic_DNA"/>
</dbReference>
<organism evidence="2 3">
    <name type="scientific">Salicibibacter cibi</name>
    <dbReference type="NCBI Taxonomy" id="2743001"/>
    <lineage>
        <taxon>Bacteria</taxon>
        <taxon>Bacillati</taxon>
        <taxon>Bacillota</taxon>
        <taxon>Bacilli</taxon>
        <taxon>Bacillales</taxon>
        <taxon>Bacillaceae</taxon>
        <taxon>Salicibibacter</taxon>
    </lineage>
</organism>
<keyword evidence="3" id="KW-1185">Reference proteome</keyword>
<accession>A0A7T6Z9K0</accession>
<name>A0A7T6Z9K0_9BACI</name>
<dbReference type="Pfam" id="PF16481">
    <property type="entry name" value="DUF5058"/>
    <property type="match status" value="1"/>
</dbReference>
<feature type="transmembrane region" description="Helical" evidence="1">
    <location>
        <begin position="160"/>
        <end position="177"/>
    </location>
</feature>
<keyword evidence="1" id="KW-1133">Transmembrane helix</keyword>
<dbReference type="KEGG" id="scib:HUG20_05280"/>